<evidence type="ECO:0000313" key="6">
    <source>
        <dbReference type="EMBL" id="CAB4550821.1"/>
    </source>
</evidence>
<comment type="similarity">
    <text evidence="2">Belongs to the FPP/GGPP synthase family.</text>
</comment>
<dbReference type="PANTHER" id="PTHR12001:SF85">
    <property type="entry name" value="SHORT CHAIN ISOPRENYL DIPHOSPHATE SYNTHASE"/>
    <property type="match status" value="1"/>
</dbReference>
<accession>A0A6J6CHC1</accession>
<dbReference type="AlphaFoldDB" id="A0A6J6CHC1"/>
<dbReference type="EMBL" id="CAEZTD010000001">
    <property type="protein sequence ID" value="CAB4550821.1"/>
    <property type="molecule type" value="Genomic_DNA"/>
</dbReference>
<dbReference type="PANTHER" id="PTHR12001">
    <property type="entry name" value="GERANYLGERANYL PYROPHOSPHATE SYNTHASE"/>
    <property type="match status" value="1"/>
</dbReference>
<comment type="cofactor">
    <cofactor evidence="1">
        <name>Mg(2+)</name>
        <dbReference type="ChEBI" id="CHEBI:18420"/>
    </cofactor>
</comment>
<dbReference type="GO" id="GO:0008299">
    <property type="term" value="P:isoprenoid biosynthetic process"/>
    <property type="evidence" value="ECO:0007669"/>
    <property type="project" value="InterPro"/>
</dbReference>
<dbReference type="InterPro" id="IPR033749">
    <property type="entry name" value="Polyprenyl_synt_CS"/>
</dbReference>
<evidence type="ECO:0000256" key="1">
    <source>
        <dbReference type="ARBA" id="ARBA00001946"/>
    </source>
</evidence>
<protein>
    <submittedName>
        <fullName evidence="6">Unannotated protein</fullName>
    </submittedName>
</protein>
<evidence type="ECO:0000256" key="4">
    <source>
        <dbReference type="ARBA" id="ARBA00022723"/>
    </source>
</evidence>
<organism evidence="6">
    <name type="scientific">freshwater metagenome</name>
    <dbReference type="NCBI Taxonomy" id="449393"/>
    <lineage>
        <taxon>unclassified sequences</taxon>
        <taxon>metagenomes</taxon>
        <taxon>ecological metagenomes</taxon>
    </lineage>
</organism>
<dbReference type="SUPFAM" id="SSF48576">
    <property type="entry name" value="Terpenoid synthases"/>
    <property type="match status" value="1"/>
</dbReference>
<dbReference type="PROSITE" id="PS00723">
    <property type="entry name" value="POLYPRENYL_SYNTHASE_1"/>
    <property type="match status" value="1"/>
</dbReference>
<keyword evidence="3" id="KW-0808">Transferase</keyword>
<dbReference type="Gene3D" id="1.10.600.10">
    <property type="entry name" value="Farnesyl Diphosphate Synthase"/>
    <property type="match status" value="1"/>
</dbReference>
<sequence length="358" mass="39004">MAEQDEWVTRVSSRIQDFLSERASEMDPLGPDVAPFDAFARQFLNGGKRFRALCTVLGFRIHGTAVTNNVIDMASALEIFHAAALVHDDIMDNSDTRRGQPSAHRAFESVHSGASWAGDPASFGVNSALLFGDLLLAYSDELVNAALDDADRNTRLRTRVEFDRMRREVTMGQYLDIVEERAWPRVDSADALDRAGRVVVYKSAKYSIEAPLLIGAVLGGASERDVDTLRAFGLPLGFAFQLRDDVLGVFGDPAVTGKPAGDDIREGKRTVLIALAMSRVSASEQRLLNELLGDRSLSAEQVRVVQNTLESCGARDEVESLITDYVAQAHAAIETSDFAESSQVALRDLVAGVTNRVS</sequence>
<dbReference type="InterPro" id="IPR008949">
    <property type="entry name" value="Isoprenoid_synthase_dom_sf"/>
</dbReference>
<dbReference type="SFLD" id="SFLDS00005">
    <property type="entry name" value="Isoprenoid_Synthase_Type_I"/>
    <property type="match status" value="1"/>
</dbReference>
<dbReference type="CDD" id="cd00685">
    <property type="entry name" value="Trans_IPPS_HT"/>
    <property type="match status" value="1"/>
</dbReference>
<dbReference type="InterPro" id="IPR000092">
    <property type="entry name" value="Polyprenyl_synt"/>
</dbReference>
<keyword evidence="5" id="KW-0460">Magnesium</keyword>
<dbReference type="GO" id="GO:0004659">
    <property type="term" value="F:prenyltransferase activity"/>
    <property type="evidence" value="ECO:0007669"/>
    <property type="project" value="InterPro"/>
</dbReference>
<keyword evidence="4" id="KW-0479">Metal-binding</keyword>
<name>A0A6J6CHC1_9ZZZZ</name>
<dbReference type="SFLD" id="SFLDG01017">
    <property type="entry name" value="Polyprenyl_Transferase_Like"/>
    <property type="match status" value="1"/>
</dbReference>
<dbReference type="PROSITE" id="PS00444">
    <property type="entry name" value="POLYPRENYL_SYNTHASE_2"/>
    <property type="match status" value="1"/>
</dbReference>
<gene>
    <name evidence="6" type="ORF">UFOPK1591_00015</name>
</gene>
<dbReference type="GO" id="GO:0046872">
    <property type="term" value="F:metal ion binding"/>
    <property type="evidence" value="ECO:0007669"/>
    <property type="project" value="UniProtKB-KW"/>
</dbReference>
<evidence type="ECO:0000256" key="2">
    <source>
        <dbReference type="ARBA" id="ARBA00006706"/>
    </source>
</evidence>
<proteinExistence type="inferred from homology"/>
<dbReference type="Pfam" id="PF00348">
    <property type="entry name" value="polyprenyl_synt"/>
    <property type="match status" value="1"/>
</dbReference>
<reference evidence="6" key="1">
    <citation type="submission" date="2020-05" db="EMBL/GenBank/DDBJ databases">
        <authorList>
            <person name="Chiriac C."/>
            <person name="Salcher M."/>
            <person name="Ghai R."/>
            <person name="Kavagutti S V."/>
        </authorList>
    </citation>
    <scope>NUCLEOTIDE SEQUENCE</scope>
</reference>
<evidence type="ECO:0000256" key="5">
    <source>
        <dbReference type="ARBA" id="ARBA00022842"/>
    </source>
</evidence>
<evidence type="ECO:0000256" key="3">
    <source>
        <dbReference type="ARBA" id="ARBA00022679"/>
    </source>
</evidence>